<dbReference type="Pfam" id="PF13843">
    <property type="entry name" value="DDE_Tnp_1_7"/>
    <property type="match status" value="1"/>
</dbReference>
<sequence>MEPSDVRELTDEDSASEEDEQPERLCGNQLLAAAEIHRRRVADVSNKGKSDDDEPHTETARPPSKKNSELYFDEELFEFIVQQSQLYCVYKNWPDINVTKEEIKVFFGILIVSGYNPMPSKASFWSSSPDLRNEAVCNAMRRDSTTADGTKREGMQWYWNY</sequence>
<dbReference type="GO" id="GO:0043565">
    <property type="term" value="F:sequence-specific DNA binding"/>
    <property type="evidence" value="ECO:0007669"/>
    <property type="project" value="TreeGrafter"/>
</dbReference>
<feature type="region of interest" description="Disordered" evidence="1">
    <location>
        <begin position="39"/>
        <end position="67"/>
    </location>
</feature>
<evidence type="ECO:0000313" key="4">
    <source>
        <dbReference type="Proteomes" id="UP000324222"/>
    </source>
</evidence>
<gene>
    <name evidence="3" type="primary">PGBD2_1</name>
    <name evidence="3" type="ORF">E2C01_042492</name>
</gene>
<dbReference type="InterPro" id="IPR052638">
    <property type="entry name" value="PiggyBac_TE-derived"/>
</dbReference>
<proteinExistence type="predicted"/>
<dbReference type="EMBL" id="VSRR010008430">
    <property type="protein sequence ID" value="MPC48711.1"/>
    <property type="molecule type" value="Genomic_DNA"/>
</dbReference>
<reference evidence="3 4" key="1">
    <citation type="submission" date="2019-05" db="EMBL/GenBank/DDBJ databases">
        <title>Another draft genome of Portunus trituberculatus and its Hox gene families provides insights of decapod evolution.</title>
        <authorList>
            <person name="Jeong J.-H."/>
            <person name="Song I."/>
            <person name="Kim S."/>
            <person name="Choi T."/>
            <person name="Kim D."/>
            <person name="Ryu S."/>
            <person name="Kim W."/>
        </authorList>
    </citation>
    <scope>NUCLEOTIDE SEQUENCE [LARGE SCALE GENOMIC DNA]</scope>
    <source>
        <tissue evidence="3">Muscle</tissue>
    </source>
</reference>
<dbReference type="InterPro" id="IPR029526">
    <property type="entry name" value="PGBD"/>
</dbReference>
<feature type="region of interest" description="Disordered" evidence="1">
    <location>
        <begin position="1"/>
        <end position="24"/>
    </location>
</feature>
<evidence type="ECO:0000256" key="1">
    <source>
        <dbReference type="SAM" id="MobiDB-lite"/>
    </source>
</evidence>
<keyword evidence="4" id="KW-1185">Reference proteome</keyword>
<dbReference type="OrthoDB" id="6377562at2759"/>
<accession>A0A5B7FMJ8</accession>
<protein>
    <submittedName>
        <fullName evidence="3">PiggyBac transposable element-derived protein 2</fullName>
    </submittedName>
</protein>
<evidence type="ECO:0000259" key="2">
    <source>
        <dbReference type="Pfam" id="PF13843"/>
    </source>
</evidence>
<dbReference type="Proteomes" id="UP000324222">
    <property type="component" value="Unassembled WGS sequence"/>
</dbReference>
<dbReference type="PANTHER" id="PTHR47055">
    <property type="entry name" value="DDE_TNP_1_7 DOMAIN-CONTAINING PROTEIN"/>
    <property type="match status" value="1"/>
</dbReference>
<dbReference type="AlphaFoldDB" id="A0A5B7FMJ8"/>
<dbReference type="PANTHER" id="PTHR47055:SF3">
    <property type="entry name" value="PHORBOL-ESTER_DAG-TYPE DOMAIN-CONTAINING PROTEIN"/>
    <property type="match status" value="1"/>
</dbReference>
<comment type="caution">
    <text evidence="3">The sequence shown here is derived from an EMBL/GenBank/DDBJ whole genome shotgun (WGS) entry which is preliminary data.</text>
</comment>
<feature type="compositionally biased region" description="Acidic residues" evidence="1">
    <location>
        <begin position="10"/>
        <end position="21"/>
    </location>
</feature>
<organism evidence="3 4">
    <name type="scientific">Portunus trituberculatus</name>
    <name type="common">Swimming crab</name>
    <name type="synonym">Neptunus trituberculatus</name>
    <dbReference type="NCBI Taxonomy" id="210409"/>
    <lineage>
        <taxon>Eukaryota</taxon>
        <taxon>Metazoa</taxon>
        <taxon>Ecdysozoa</taxon>
        <taxon>Arthropoda</taxon>
        <taxon>Crustacea</taxon>
        <taxon>Multicrustacea</taxon>
        <taxon>Malacostraca</taxon>
        <taxon>Eumalacostraca</taxon>
        <taxon>Eucarida</taxon>
        <taxon>Decapoda</taxon>
        <taxon>Pleocyemata</taxon>
        <taxon>Brachyura</taxon>
        <taxon>Eubrachyura</taxon>
        <taxon>Portunoidea</taxon>
        <taxon>Portunidae</taxon>
        <taxon>Portuninae</taxon>
        <taxon>Portunus</taxon>
    </lineage>
</organism>
<feature type="domain" description="PiggyBac transposable element-derived protein" evidence="2">
    <location>
        <begin position="71"/>
        <end position="143"/>
    </location>
</feature>
<name>A0A5B7FMJ8_PORTR</name>
<evidence type="ECO:0000313" key="3">
    <source>
        <dbReference type="EMBL" id="MPC48711.1"/>
    </source>
</evidence>